<name>A0A7J7JVB8_BUGNE</name>
<reference evidence="1" key="1">
    <citation type="submission" date="2020-06" db="EMBL/GenBank/DDBJ databases">
        <title>Draft genome of Bugula neritina, a colonial animal packing powerful symbionts and potential medicines.</title>
        <authorList>
            <person name="Rayko M."/>
        </authorList>
    </citation>
    <scope>NUCLEOTIDE SEQUENCE [LARGE SCALE GENOMIC DNA]</scope>
    <source>
        <strain evidence="1">Kwan_BN1</strain>
    </source>
</reference>
<dbReference type="AlphaFoldDB" id="A0A7J7JVB8"/>
<proteinExistence type="predicted"/>
<accession>A0A7J7JVB8</accession>
<protein>
    <submittedName>
        <fullName evidence="1">Uncharacterized protein</fullName>
    </submittedName>
</protein>
<evidence type="ECO:0000313" key="2">
    <source>
        <dbReference type="Proteomes" id="UP000593567"/>
    </source>
</evidence>
<comment type="caution">
    <text evidence="1">The sequence shown here is derived from an EMBL/GenBank/DDBJ whole genome shotgun (WGS) entry which is preliminary data.</text>
</comment>
<keyword evidence="2" id="KW-1185">Reference proteome</keyword>
<evidence type="ECO:0000313" key="1">
    <source>
        <dbReference type="EMBL" id="KAF6029286.1"/>
    </source>
</evidence>
<dbReference type="EMBL" id="VXIV02001835">
    <property type="protein sequence ID" value="KAF6029286.1"/>
    <property type="molecule type" value="Genomic_DNA"/>
</dbReference>
<gene>
    <name evidence="1" type="ORF">EB796_012405</name>
</gene>
<organism evidence="1 2">
    <name type="scientific">Bugula neritina</name>
    <name type="common">Brown bryozoan</name>
    <name type="synonym">Sertularia neritina</name>
    <dbReference type="NCBI Taxonomy" id="10212"/>
    <lineage>
        <taxon>Eukaryota</taxon>
        <taxon>Metazoa</taxon>
        <taxon>Spiralia</taxon>
        <taxon>Lophotrochozoa</taxon>
        <taxon>Bryozoa</taxon>
        <taxon>Gymnolaemata</taxon>
        <taxon>Cheilostomatida</taxon>
        <taxon>Flustrina</taxon>
        <taxon>Buguloidea</taxon>
        <taxon>Bugulidae</taxon>
        <taxon>Bugula</taxon>
    </lineage>
</organism>
<dbReference type="Proteomes" id="UP000593567">
    <property type="component" value="Unassembled WGS sequence"/>
</dbReference>
<sequence>MSVCVGSCCQVTLLYSYAYACLAVKPSRTLLVSSDDEKSCGNEPWPVFLARKSLQGIVNYISPQQIDDNGGVWANTSEMPLVVTTSPHKGSLHA</sequence>